<proteinExistence type="predicted"/>
<accession>W0RNM1</accession>
<organism evidence="1 2">
    <name type="scientific">Gemmatirosa kalamazoonensis</name>
    <dbReference type="NCBI Taxonomy" id="861299"/>
    <lineage>
        <taxon>Bacteria</taxon>
        <taxon>Pseudomonadati</taxon>
        <taxon>Gemmatimonadota</taxon>
        <taxon>Gemmatimonadia</taxon>
        <taxon>Gemmatimonadales</taxon>
        <taxon>Gemmatimonadaceae</taxon>
        <taxon>Gemmatirosa</taxon>
    </lineage>
</organism>
<dbReference type="InParanoid" id="W0RNM1"/>
<dbReference type="KEGG" id="gba:J421_3516"/>
<gene>
    <name evidence="1" type="ORF">J421_3516</name>
</gene>
<sequence>MPPFTPALPLDTLLAACDAHPEFKADVLAYAEFQRAERVVAQGHAPRVKVLRVVAQLLHHEPSLRVDSVRVNGFAGCCDFRGVVTATAGDATRSWEFVWDCRWRAREAGLLDPGGYPDQAWAAREYGWRCFSHWQEQPIASGVLADA</sequence>
<evidence type="ECO:0000313" key="1">
    <source>
        <dbReference type="EMBL" id="AHG91053.1"/>
    </source>
</evidence>
<keyword evidence="2" id="KW-1185">Reference proteome</keyword>
<dbReference type="RefSeq" id="WP_025412512.1">
    <property type="nucleotide sequence ID" value="NZ_CP007128.1"/>
</dbReference>
<dbReference type="STRING" id="861299.J421_3516"/>
<dbReference type="EMBL" id="CP007128">
    <property type="protein sequence ID" value="AHG91053.1"/>
    <property type="molecule type" value="Genomic_DNA"/>
</dbReference>
<name>W0RNM1_9BACT</name>
<dbReference type="HOGENOM" id="CLU_1765397_0_0_0"/>
<reference evidence="1 2" key="1">
    <citation type="journal article" date="2014" name="Genome Announc.">
        <title>Genome Sequence and Methylome of Soil Bacterium Gemmatirosa kalamazoonensis KBS708T, a Member of the Rarely Cultivated Gemmatimonadetes Phylum.</title>
        <authorList>
            <person name="Debruyn J.M."/>
            <person name="Radosevich M."/>
            <person name="Wommack K.E."/>
            <person name="Polson S.W."/>
            <person name="Hauser L.J."/>
            <person name="Fawaz M.N."/>
            <person name="Korlach J."/>
            <person name="Tsai Y.C."/>
        </authorList>
    </citation>
    <scope>NUCLEOTIDE SEQUENCE [LARGE SCALE GENOMIC DNA]</scope>
    <source>
        <strain evidence="1 2">KBS708</strain>
    </source>
</reference>
<dbReference type="Proteomes" id="UP000019151">
    <property type="component" value="Chromosome"/>
</dbReference>
<protein>
    <submittedName>
        <fullName evidence="1">Uncharacterized protein</fullName>
    </submittedName>
</protein>
<dbReference type="AlphaFoldDB" id="W0RNM1"/>
<evidence type="ECO:0000313" key="2">
    <source>
        <dbReference type="Proteomes" id="UP000019151"/>
    </source>
</evidence>